<evidence type="ECO:0000313" key="5">
    <source>
        <dbReference type="Proteomes" id="UP001589887"/>
    </source>
</evidence>
<proteinExistence type="predicted"/>
<keyword evidence="2" id="KW-0732">Signal</keyword>
<dbReference type="InterPro" id="IPR025326">
    <property type="entry name" value="DUF4232"/>
</dbReference>
<evidence type="ECO:0000259" key="3">
    <source>
        <dbReference type="Pfam" id="PF14016"/>
    </source>
</evidence>
<evidence type="ECO:0000256" key="1">
    <source>
        <dbReference type="SAM" id="MobiDB-lite"/>
    </source>
</evidence>
<gene>
    <name evidence="4" type="ORF">ACFH04_24700</name>
</gene>
<dbReference type="RefSeq" id="WP_394321943.1">
    <property type="nucleotide sequence ID" value="NZ_JBHMQV010000009.1"/>
</dbReference>
<feature type="compositionally biased region" description="Low complexity" evidence="1">
    <location>
        <begin position="38"/>
        <end position="49"/>
    </location>
</feature>
<protein>
    <submittedName>
        <fullName evidence="4">DUF4232 domain-containing protein</fullName>
    </submittedName>
</protein>
<name>A0ABV6TND1_9ACTN</name>
<dbReference type="PROSITE" id="PS51257">
    <property type="entry name" value="PROKAR_LIPOPROTEIN"/>
    <property type="match status" value="1"/>
</dbReference>
<dbReference type="EMBL" id="JBHMQV010000009">
    <property type="protein sequence ID" value="MFC0846893.1"/>
    <property type="molecule type" value="Genomic_DNA"/>
</dbReference>
<comment type="caution">
    <text evidence="4">The sequence shown here is derived from an EMBL/GenBank/DDBJ whole genome shotgun (WGS) entry which is preliminary data.</text>
</comment>
<feature type="region of interest" description="Disordered" evidence="1">
    <location>
        <begin position="25"/>
        <end position="114"/>
    </location>
</feature>
<evidence type="ECO:0000256" key="2">
    <source>
        <dbReference type="SAM" id="SignalP"/>
    </source>
</evidence>
<feature type="chain" id="PRO_5046123252" evidence="2">
    <location>
        <begin position="26"/>
        <end position="250"/>
    </location>
</feature>
<evidence type="ECO:0000313" key="4">
    <source>
        <dbReference type="EMBL" id="MFC0846893.1"/>
    </source>
</evidence>
<reference evidence="4 5" key="1">
    <citation type="submission" date="2024-09" db="EMBL/GenBank/DDBJ databases">
        <authorList>
            <person name="Sun Q."/>
            <person name="Mori K."/>
        </authorList>
    </citation>
    <scope>NUCLEOTIDE SEQUENCE [LARGE SCALE GENOMIC DNA]</scope>
    <source>
        <strain evidence="4 5">JCM 4557</strain>
    </source>
</reference>
<feature type="domain" description="DUF4232" evidence="3">
    <location>
        <begin position="114"/>
        <end position="241"/>
    </location>
</feature>
<organism evidence="4 5">
    <name type="scientific">Streptomyces noboritoensis</name>
    <dbReference type="NCBI Taxonomy" id="67337"/>
    <lineage>
        <taxon>Bacteria</taxon>
        <taxon>Bacillati</taxon>
        <taxon>Actinomycetota</taxon>
        <taxon>Actinomycetes</taxon>
        <taxon>Kitasatosporales</taxon>
        <taxon>Streptomycetaceae</taxon>
        <taxon>Streptomyces</taxon>
    </lineage>
</organism>
<keyword evidence="5" id="KW-1185">Reference proteome</keyword>
<accession>A0ABV6TND1</accession>
<sequence>MRTNLRITAAATTALIAALSLTACGSDSGSKESDKAASKPSASAPATSGTDGGGQGATTGGDTAGTTGGTGGTSGGTGGSGSTSGGHGTAKPAKSNGKQSGGQSGSGSSKRVTCTGSNVKLTATVVSRPINHVLLTATNIGKTTCNAYDAPAVKFSNAQSPIPVDKDTIPQSVVTLAPGQSAYAMIRTQGEPDGTDPYMTSQVVVYFRGAVGMESVGRSAYASLAKPVGVVDAQAMATYWQSDMGAISAW</sequence>
<feature type="compositionally biased region" description="Gly residues" evidence="1">
    <location>
        <begin position="50"/>
        <end position="88"/>
    </location>
</feature>
<feature type="signal peptide" evidence="2">
    <location>
        <begin position="1"/>
        <end position="25"/>
    </location>
</feature>
<dbReference type="Proteomes" id="UP001589887">
    <property type="component" value="Unassembled WGS sequence"/>
</dbReference>
<dbReference type="Pfam" id="PF14016">
    <property type="entry name" value="DUF4232"/>
    <property type="match status" value="1"/>
</dbReference>